<reference evidence="6 7" key="1">
    <citation type="submission" date="2019-04" db="EMBL/GenBank/DDBJ databases">
        <authorList>
            <consortium name="DOE Joint Genome Institute"/>
            <person name="Mondo S."/>
            <person name="Kjaerbolling I."/>
            <person name="Vesth T."/>
            <person name="Frisvad J.C."/>
            <person name="Nybo J.L."/>
            <person name="Theobald S."/>
            <person name="Kildgaard S."/>
            <person name="Isbrandt T."/>
            <person name="Kuo A."/>
            <person name="Sato A."/>
            <person name="Lyhne E.K."/>
            <person name="Kogle M.E."/>
            <person name="Wiebenga A."/>
            <person name="Kun R.S."/>
            <person name="Lubbers R.J."/>
            <person name="Makela M.R."/>
            <person name="Barry K."/>
            <person name="Chovatia M."/>
            <person name="Clum A."/>
            <person name="Daum C."/>
            <person name="Haridas S."/>
            <person name="He G."/>
            <person name="LaButti K."/>
            <person name="Lipzen A."/>
            <person name="Riley R."/>
            <person name="Salamov A."/>
            <person name="Simmons B.A."/>
            <person name="Magnuson J.K."/>
            <person name="Henrissat B."/>
            <person name="Mortensen U.H."/>
            <person name="Larsen T.O."/>
            <person name="Devries R.P."/>
            <person name="Grigoriev I.V."/>
            <person name="Machida M."/>
            <person name="Baker S.E."/>
            <person name="Andersen M.R."/>
            <person name="Cantor M.N."/>
            <person name="Hua S.X."/>
        </authorList>
    </citation>
    <scope>NUCLEOTIDE SEQUENCE [LARGE SCALE GENOMIC DNA]</scope>
    <source>
        <strain evidence="6 7">CBS 119388</strain>
    </source>
</reference>
<feature type="domain" description="Methyltransferase" evidence="5">
    <location>
        <begin position="89"/>
        <end position="190"/>
    </location>
</feature>
<keyword evidence="7" id="KW-1185">Reference proteome</keyword>
<evidence type="ECO:0000256" key="3">
    <source>
        <dbReference type="ARBA" id="ARBA00022691"/>
    </source>
</evidence>
<evidence type="ECO:0000313" key="6">
    <source>
        <dbReference type="EMBL" id="KAE8398173.1"/>
    </source>
</evidence>
<dbReference type="CDD" id="cd02440">
    <property type="entry name" value="AdoMet_MTases"/>
    <property type="match status" value="1"/>
</dbReference>
<dbReference type="InterPro" id="IPR029063">
    <property type="entry name" value="SAM-dependent_MTases_sf"/>
</dbReference>
<comment type="similarity">
    <text evidence="4">Belongs to the class I-like SAM-binding methyltransferase superfamily.</text>
</comment>
<dbReference type="GO" id="GO:0016740">
    <property type="term" value="F:transferase activity"/>
    <property type="evidence" value="ECO:0007669"/>
    <property type="project" value="UniProtKB-KW"/>
</dbReference>
<protein>
    <recommendedName>
        <fullName evidence="5">Methyltransferase domain-containing protein</fullName>
    </recommendedName>
</protein>
<gene>
    <name evidence="6" type="ORF">BDV37DRAFT_276348</name>
</gene>
<keyword evidence="2" id="KW-0808">Transferase</keyword>
<dbReference type="OrthoDB" id="2094832at2759"/>
<dbReference type="Pfam" id="PF13649">
    <property type="entry name" value="Methyltransf_25"/>
    <property type="match status" value="1"/>
</dbReference>
<dbReference type="Gene3D" id="3.40.50.150">
    <property type="entry name" value="Vaccinia Virus protein VP39"/>
    <property type="match status" value="1"/>
</dbReference>
<dbReference type="RefSeq" id="XP_031935492.1">
    <property type="nucleotide sequence ID" value="XM_032085548.1"/>
</dbReference>
<accession>A0A5N7CX51</accession>
<evidence type="ECO:0000313" key="7">
    <source>
        <dbReference type="Proteomes" id="UP000325579"/>
    </source>
</evidence>
<sequence length="267" mass="30543">MATNYTSVGQWEAELKIGDVIGPDAKELLEIYSGICPTEVDHQVAKAKQGWEITHYPCFRLVTFLDLELSQSLVYARFVNTIKQGALFIDLGCGLGQDIRRLAHDGAPPENLVGLDLRKEAVELGYDLFMDGDTLKARFIVQDFLQDTPLLREMIGNIEIINSGLFMHLWDWAGQVRIGRRMVELLTHQGCLITGVHFGGQDSGINKTEDWIERFVHNEMSFRQIWIDIETLTRARCSLALKVQEDNRYIMSDQPTFRLQWVIEVQK</sequence>
<dbReference type="GeneID" id="43670239"/>
<dbReference type="InterPro" id="IPR051654">
    <property type="entry name" value="Meroterpenoid_MTases"/>
</dbReference>
<dbReference type="PANTHER" id="PTHR35897">
    <property type="entry name" value="METHYLTRANSFERASE AUSD"/>
    <property type="match status" value="1"/>
</dbReference>
<evidence type="ECO:0000256" key="1">
    <source>
        <dbReference type="ARBA" id="ARBA00005179"/>
    </source>
</evidence>
<keyword evidence="3" id="KW-0949">S-adenosyl-L-methionine</keyword>
<evidence type="ECO:0000256" key="4">
    <source>
        <dbReference type="ARBA" id="ARBA00038314"/>
    </source>
</evidence>
<dbReference type="Proteomes" id="UP000325579">
    <property type="component" value="Unassembled WGS sequence"/>
</dbReference>
<comment type="pathway">
    <text evidence="1">Secondary metabolite biosynthesis.</text>
</comment>
<organism evidence="6 7">
    <name type="scientific">Aspergillus pseudonomiae</name>
    <dbReference type="NCBI Taxonomy" id="1506151"/>
    <lineage>
        <taxon>Eukaryota</taxon>
        <taxon>Fungi</taxon>
        <taxon>Dikarya</taxon>
        <taxon>Ascomycota</taxon>
        <taxon>Pezizomycotina</taxon>
        <taxon>Eurotiomycetes</taxon>
        <taxon>Eurotiomycetidae</taxon>
        <taxon>Eurotiales</taxon>
        <taxon>Aspergillaceae</taxon>
        <taxon>Aspergillus</taxon>
        <taxon>Aspergillus subgen. Circumdati</taxon>
    </lineage>
</organism>
<evidence type="ECO:0000256" key="2">
    <source>
        <dbReference type="ARBA" id="ARBA00022679"/>
    </source>
</evidence>
<proteinExistence type="inferred from homology"/>
<evidence type="ECO:0000259" key="5">
    <source>
        <dbReference type="Pfam" id="PF13649"/>
    </source>
</evidence>
<dbReference type="PANTHER" id="PTHR35897:SF1">
    <property type="entry name" value="METHYLTRANSFERASE AUSD"/>
    <property type="match status" value="1"/>
</dbReference>
<name>A0A5N7CX51_9EURO</name>
<dbReference type="SUPFAM" id="SSF53335">
    <property type="entry name" value="S-adenosyl-L-methionine-dependent methyltransferases"/>
    <property type="match status" value="1"/>
</dbReference>
<dbReference type="AlphaFoldDB" id="A0A5N7CX51"/>
<dbReference type="InterPro" id="IPR041698">
    <property type="entry name" value="Methyltransf_25"/>
</dbReference>
<dbReference type="EMBL" id="ML736865">
    <property type="protein sequence ID" value="KAE8398173.1"/>
    <property type="molecule type" value="Genomic_DNA"/>
</dbReference>